<protein>
    <recommendedName>
        <fullName evidence="3">Gliding motility-associated C-terminal domain-containing protein</fullName>
    </recommendedName>
</protein>
<accession>A0A4D7JHN3</accession>
<dbReference type="Proteomes" id="UP000298616">
    <property type="component" value="Chromosome"/>
</dbReference>
<dbReference type="KEGG" id="fpf:DCC35_12725"/>
<evidence type="ECO:0000313" key="2">
    <source>
        <dbReference type="Proteomes" id="UP000298616"/>
    </source>
</evidence>
<dbReference type="EMBL" id="CP028923">
    <property type="protein sequence ID" value="QCK15549.1"/>
    <property type="molecule type" value="Genomic_DNA"/>
</dbReference>
<name>A0A4D7JHN3_9BACT</name>
<reference evidence="1 2" key="1">
    <citation type="submission" date="2018-04" db="EMBL/GenBank/DDBJ databases">
        <title>Complete genome uncultured novel isolate.</title>
        <authorList>
            <person name="Merlino G."/>
        </authorList>
    </citation>
    <scope>NUCLEOTIDE SEQUENCE [LARGE SCALE GENOMIC DNA]</scope>
    <source>
        <strain evidence="2">R1DC9</strain>
    </source>
</reference>
<dbReference type="OrthoDB" id="7794186at2"/>
<gene>
    <name evidence="1" type="ORF">DCC35_12725</name>
</gene>
<keyword evidence="2" id="KW-1185">Reference proteome</keyword>
<proteinExistence type="predicted"/>
<evidence type="ECO:0008006" key="3">
    <source>
        <dbReference type="Google" id="ProtNLM"/>
    </source>
</evidence>
<organism evidence="1 2">
    <name type="scientific">Mangrovivirga cuniculi</name>
    <dbReference type="NCBI Taxonomy" id="2715131"/>
    <lineage>
        <taxon>Bacteria</taxon>
        <taxon>Pseudomonadati</taxon>
        <taxon>Bacteroidota</taxon>
        <taxon>Cytophagia</taxon>
        <taxon>Cytophagales</taxon>
        <taxon>Mangrovivirgaceae</taxon>
        <taxon>Mangrovivirga</taxon>
    </lineage>
</organism>
<dbReference type="RefSeq" id="WP_137091144.1">
    <property type="nucleotide sequence ID" value="NZ_CP028923.1"/>
</dbReference>
<sequence length="1822" mass="194955">MSVENLPVLGDGTPFELFIVLDDDGNNSLPLQFPLDGTVFECNYENNITNQFVEPLPFPVEALKVQDNIKCDDTYPDVGAARAYKLDGTDTVTAGYTFDWYEVGGDGSIISTGPYLTAVPEGEYFVIATNDAKGCSGIADTVLINPGFLDFDDQVQLIQEQTFCVPPNGELYAFVADDDDANYTFEWYPSDEFGILDDTQLLGTGQTLSGLEGGVTYGVRITSNVTGCPKDESITLPVNINTPVLTLDAKTDITSCDNPVGTANVSVSGVTSGFTFNWYTGTTTSTVPDFTGAAQDALPESPYTVVAVDDVTGCSDTINLDITDIRTYPTPEINIISQQTSCVSSAPNGELSVVASEGTLTGLGEADGYTFEWYRGLNTLPSSFIGTGMSQTGLSSNTYTVVVTNNTTGCTGTNQIFLPENLEYPSVNLNKINDYTRCDFPDGELEASVIHSNPANVIVNWYNSSSVENTTDNTGLSYTDLYDGDYTVQAVDNVTGCASEPATITVDDLRTFPIVAEIITDVTSCLSPNGEIETVVDESLSGGSATETNGYTWNWFNGSNIAGTPVNSGNVQGPAGNIIRNVDIGTYTVQVIDDSNACESVETYDVQDAIVIPEIATVNVSDVDQCGAPNGSIEVDVTVPATANNSDYTFEWYTGNFADPANIISGENGPIITGYPEGTYSVRATNNLTGCVSNLITETINNVVVPFTIDITPTDPTSCDPSSPNGQLSATVLEAGSYTYEWYEGSPITTDPLSFGSGSIFTGNTTNPDLAAGVYTVVVTNTTTNCVQYASQSLRATTAPEITVSPTDLTGCINDNGELDVSFVSSDNTYSYDIFVYEGTNVGGTETGSDLDVNTNQTYNYSDLAAGSYTIVAIEDRGAEQCESNIETVTLSIQARDPIVTPTITNNRNCTDYNGIIEIGLQTDPSDPVSTDWEVVWDASSTSTQPEAGITIASGDSYQFTDLEPGTYTATFRGTVSGCELSRSFTVGSDPVPAFDMQIAKVDKTDCIDEGSISVSFPTENPADFEFFWYEGASNLTTGNAIAGVNGTDLNETNYPGIRTGVVYYVEAVKVNGDGTGCQSRTLNETISDLSVDPAINVRTVGDISCEAPPLGEAYITLSNAGSDTYTFTWYDAFEASTGTGTSFRTTTGSTSDSNLNLAPGEYSIEVLNENTQCINFRNFTIEDRSLTQEPIITQVSKTDPQSCDVGGEGGVVEVLQDGTSQPLTDFTYTWYTPDENTVEQTGPDFFRTDLQVATYYIIAEDNLTGCQSAPAQIRINDDRPNPELDIIEVAPQQSCVDTDPNGELSVVILNEDPAATYTYEWVDDADPNTVLSSTETVTGLGEGSYSVTVVNNLCESTLGQSMVTSLVEPTVTASSTADIICGDDANGTVTAIGSVDDPRATEDPTFTYLWYNDAAGTDVLGSTQTIMDLPEGTYYVQATQTNGNQCTSEIVSVEVAESLTSPTVRIVEDAPVTNCYDVGNGQLSAYANGNEVAGFTFDWVYTPADGGPQVERLNNNTYLQAAAGNYVVVVTNNFTQCDASTSADVRQDLPSFPTPEAFLIDNDESCEEDNGKVGVTVEDLTVGYSFTWYLLEDSSGVYTDNQVSLQDIVDGLSYSKLRVDAVDIETGCYIGSDTVSVAEINEYPNIRVLVENDVCSSSEGGTGSGSAILNLDNNDIILKEVTWNIDGQLITGGYVDGLYEGMYSVTATGYNGCMDTYEFEVGLDIKDFNAVTSNGDNLNEYFHIGCIASFPDNEVKIFNRAGMLVFEMNGYDNDNPNRRFNGVSNSGVSAMGNTLPDGTYFYVIDLMDGSKPLTGYLELLR</sequence>
<dbReference type="Pfam" id="PF13585">
    <property type="entry name" value="CHU_C"/>
    <property type="match status" value="1"/>
</dbReference>
<evidence type="ECO:0000313" key="1">
    <source>
        <dbReference type="EMBL" id="QCK15549.1"/>
    </source>
</evidence>